<proteinExistence type="predicted"/>
<dbReference type="Proteomes" id="UP000198211">
    <property type="component" value="Unassembled WGS sequence"/>
</dbReference>
<reference evidence="2" key="1">
    <citation type="submission" date="2017-03" db="EMBL/GenBank/DDBJ databases">
        <title>Phytopthora megakarya and P. palmivora, two closely related causual agents of cacao black pod achieved similar genome size and gene model numbers by different mechanisms.</title>
        <authorList>
            <person name="Ali S."/>
            <person name="Shao J."/>
            <person name="Larry D.J."/>
            <person name="Kronmiller B."/>
            <person name="Shen D."/>
            <person name="Strem M.D."/>
            <person name="Melnick R.L."/>
            <person name="Guiltinan M.J."/>
            <person name="Tyler B.M."/>
            <person name="Meinhardt L.W."/>
            <person name="Bailey B.A."/>
        </authorList>
    </citation>
    <scope>NUCLEOTIDE SEQUENCE [LARGE SCALE GENOMIC DNA]</scope>
    <source>
        <strain evidence="2">zdho120</strain>
    </source>
</reference>
<protein>
    <submittedName>
        <fullName evidence="1">Uncharacterized protein</fullName>
    </submittedName>
</protein>
<name>A0A225VA20_9STRA</name>
<dbReference type="OrthoDB" id="117776at2759"/>
<organism evidence="1 2">
    <name type="scientific">Phytophthora megakarya</name>
    <dbReference type="NCBI Taxonomy" id="4795"/>
    <lineage>
        <taxon>Eukaryota</taxon>
        <taxon>Sar</taxon>
        <taxon>Stramenopiles</taxon>
        <taxon>Oomycota</taxon>
        <taxon>Peronosporomycetes</taxon>
        <taxon>Peronosporales</taxon>
        <taxon>Peronosporaceae</taxon>
        <taxon>Phytophthora</taxon>
    </lineage>
</organism>
<keyword evidence="2" id="KW-1185">Reference proteome</keyword>
<dbReference type="AlphaFoldDB" id="A0A225VA20"/>
<accession>A0A225VA20</accession>
<dbReference type="SUPFAM" id="SSF52540">
    <property type="entry name" value="P-loop containing nucleoside triphosphate hydrolases"/>
    <property type="match status" value="1"/>
</dbReference>
<comment type="caution">
    <text evidence="1">The sequence shown here is derived from an EMBL/GenBank/DDBJ whole genome shotgun (WGS) entry which is preliminary data.</text>
</comment>
<sequence length="200" mass="23210">MEEAIARIDEVRPKFVFVTAKSGAGKTYFSNRLDGYKVLELDEVVENTGKAFGIEWPEPFKMYKNSLPAPVMDAFVMNIHAFFRQYDDSPIVVEGAIADAELVKRIFSGPYAEFMFVYLYPVDIDAYAARMMKRFKFEKENGIQSLSIWPKVTPELEKAEYESVELEQFMVRMAHESMIMSAQRYNYFERNGLDIVRVEV</sequence>
<dbReference type="InterPro" id="IPR027417">
    <property type="entry name" value="P-loop_NTPase"/>
</dbReference>
<evidence type="ECO:0000313" key="1">
    <source>
        <dbReference type="EMBL" id="OWZ02182.1"/>
    </source>
</evidence>
<dbReference type="EMBL" id="NBNE01006338">
    <property type="protein sequence ID" value="OWZ02182.1"/>
    <property type="molecule type" value="Genomic_DNA"/>
</dbReference>
<evidence type="ECO:0000313" key="2">
    <source>
        <dbReference type="Proteomes" id="UP000198211"/>
    </source>
</evidence>
<gene>
    <name evidence="1" type="ORF">PHMEG_00026300</name>
</gene>